<gene>
    <name evidence="4" type="ORF">A3A10_03205</name>
</gene>
<accession>A0A1G2LVN4</accession>
<keyword evidence="1 2" id="KW-0597">Phosphoprotein</keyword>
<dbReference type="PANTHER" id="PTHR44591:SF3">
    <property type="entry name" value="RESPONSE REGULATORY DOMAIN-CONTAINING PROTEIN"/>
    <property type="match status" value="1"/>
</dbReference>
<dbReference type="PROSITE" id="PS50110">
    <property type="entry name" value="RESPONSE_REGULATORY"/>
    <property type="match status" value="1"/>
</dbReference>
<evidence type="ECO:0000313" key="5">
    <source>
        <dbReference type="Proteomes" id="UP000178116"/>
    </source>
</evidence>
<proteinExistence type="predicted"/>
<evidence type="ECO:0000256" key="2">
    <source>
        <dbReference type="PROSITE-ProRule" id="PRU00169"/>
    </source>
</evidence>
<evidence type="ECO:0000256" key="1">
    <source>
        <dbReference type="ARBA" id="ARBA00022553"/>
    </source>
</evidence>
<dbReference type="SUPFAM" id="SSF52172">
    <property type="entry name" value="CheY-like"/>
    <property type="match status" value="1"/>
</dbReference>
<dbReference type="GO" id="GO:0000160">
    <property type="term" value="P:phosphorelay signal transduction system"/>
    <property type="evidence" value="ECO:0007669"/>
    <property type="project" value="InterPro"/>
</dbReference>
<dbReference type="AlphaFoldDB" id="A0A1G2LVN4"/>
<protein>
    <recommendedName>
        <fullName evidence="3">Response regulatory domain-containing protein</fullName>
    </recommendedName>
</protein>
<dbReference type="Gene3D" id="3.40.50.2300">
    <property type="match status" value="1"/>
</dbReference>
<evidence type="ECO:0000259" key="3">
    <source>
        <dbReference type="PROSITE" id="PS50110"/>
    </source>
</evidence>
<evidence type="ECO:0000313" key="4">
    <source>
        <dbReference type="EMBL" id="OHA15554.1"/>
    </source>
</evidence>
<dbReference type="SMART" id="SM00448">
    <property type="entry name" value="REC"/>
    <property type="match status" value="1"/>
</dbReference>
<sequence>MNILVIEDDKLLTDLIIQRLSREKFDVRIAVDAQEGLKFIGEKRPDLILLDLILPGLDGFGLLAQIRENPKTASIPVIVLSNISGKEDIEHAMSLGAADFLIKADFSLGGIVDKIKIVLSKKQLKI</sequence>
<comment type="caution">
    <text evidence="4">The sequence shown here is derived from an EMBL/GenBank/DDBJ whole genome shotgun (WGS) entry which is preliminary data.</text>
</comment>
<dbReference type="InterPro" id="IPR050595">
    <property type="entry name" value="Bact_response_regulator"/>
</dbReference>
<feature type="domain" description="Response regulatory" evidence="3">
    <location>
        <begin position="2"/>
        <end position="119"/>
    </location>
</feature>
<dbReference type="CDD" id="cd00156">
    <property type="entry name" value="REC"/>
    <property type="match status" value="1"/>
</dbReference>
<dbReference type="InterPro" id="IPR011006">
    <property type="entry name" value="CheY-like_superfamily"/>
</dbReference>
<name>A0A1G2LVN4_9BACT</name>
<dbReference type="Pfam" id="PF00072">
    <property type="entry name" value="Response_reg"/>
    <property type="match status" value="1"/>
</dbReference>
<dbReference type="EMBL" id="MHRA01000018">
    <property type="protein sequence ID" value="OHA15554.1"/>
    <property type="molecule type" value="Genomic_DNA"/>
</dbReference>
<reference evidence="4 5" key="1">
    <citation type="journal article" date="2016" name="Nat. Commun.">
        <title>Thousands of microbial genomes shed light on interconnected biogeochemical processes in an aquifer system.</title>
        <authorList>
            <person name="Anantharaman K."/>
            <person name="Brown C.T."/>
            <person name="Hug L.A."/>
            <person name="Sharon I."/>
            <person name="Castelle C.J."/>
            <person name="Probst A.J."/>
            <person name="Thomas B.C."/>
            <person name="Singh A."/>
            <person name="Wilkins M.J."/>
            <person name="Karaoz U."/>
            <person name="Brodie E.L."/>
            <person name="Williams K.H."/>
            <person name="Hubbard S.S."/>
            <person name="Banfield J.F."/>
        </authorList>
    </citation>
    <scope>NUCLEOTIDE SEQUENCE [LARGE SCALE GENOMIC DNA]</scope>
</reference>
<dbReference type="InterPro" id="IPR001789">
    <property type="entry name" value="Sig_transdc_resp-reg_receiver"/>
</dbReference>
<dbReference type="Proteomes" id="UP000178116">
    <property type="component" value="Unassembled WGS sequence"/>
</dbReference>
<organism evidence="4 5">
    <name type="scientific">Candidatus Tagabacteria bacterium RIFCSPLOWO2_01_FULL_42_9</name>
    <dbReference type="NCBI Taxonomy" id="1802296"/>
    <lineage>
        <taxon>Bacteria</taxon>
        <taxon>Candidatus Tagaibacteriota</taxon>
    </lineage>
</organism>
<dbReference type="PANTHER" id="PTHR44591">
    <property type="entry name" value="STRESS RESPONSE REGULATOR PROTEIN 1"/>
    <property type="match status" value="1"/>
</dbReference>
<feature type="modified residue" description="4-aspartylphosphate" evidence="2">
    <location>
        <position position="51"/>
    </location>
</feature>